<dbReference type="InterPro" id="IPR014234">
    <property type="entry name" value="Spore_CwlD"/>
</dbReference>
<dbReference type="InterPro" id="IPR050695">
    <property type="entry name" value="N-acetylmuramoyl_amidase_3"/>
</dbReference>
<dbReference type="PANTHER" id="PTHR30404">
    <property type="entry name" value="N-ACETYLMURAMOYL-L-ALANINE AMIDASE"/>
    <property type="match status" value="1"/>
</dbReference>
<dbReference type="Gene3D" id="3.40.630.40">
    <property type="entry name" value="Zn-dependent exopeptidases"/>
    <property type="match status" value="1"/>
</dbReference>
<keyword evidence="2" id="KW-1133">Transmembrane helix</keyword>
<keyword evidence="2" id="KW-0472">Membrane</keyword>
<evidence type="ECO:0000313" key="4">
    <source>
        <dbReference type="EMBL" id="MBA4603209.1"/>
    </source>
</evidence>
<keyword evidence="2" id="KW-0812">Transmembrane</keyword>
<dbReference type="EC" id="3.5.1.28" evidence="4"/>
<accession>A0A7W1XTX1</accession>
<dbReference type="PANTHER" id="PTHR30404:SF0">
    <property type="entry name" value="N-ACETYLMURAMOYL-L-ALANINE AMIDASE AMIC"/>
    <property type="match status" value="1"/>
</dbReference>
<evidence type="ECO:0000256" key="1">
    <source>
        <dbReference type="ARBA" id="ARBA00022801"/>
    </source>
</evidence>
<feature type="transmembrane region" description="Helical" evidence="2">
    <location>
        <begin position="9"/>
        <end position="27"/>
    </location>
</feature>
<dbReference type="GO" id="GO:0009253">
    <property type="term" value="P:peptidoglycan catabolic process"/>
    <property type="evidence" value="ECO:0007669"/>
    <property type="project" value="InterPro"/>
</dbReference>
<proteinExistence type="predicted"/>
<dbReference type="RefSeq" id="WP_181741513.1">
    <property type="nucleotide sequence ID" value="NZ_JACEOL010000042.1"/>
</dbReference>
<dbReference type="Proteomes" id="UP000538292">
    <property type="component" value="Unassembled WGS sequence"/>
</dbReference>
<dbReference type="Pfam" id="PF01520">
    <property type="entry name" value="Amidase_3"/>
    <property type="match status" value="1"/>
</dbReference>
<evidence type="ECO:0000256" key="2">
    <source>
        <dbReference type="SAM" id="Phobius"/>
    </source>
</evidence>
<reference evidence="4 5" key="1">
    <citation type="submission" date="2020-07" db="EMBL/GenBank/DDBJ databases">
        <title>Thermoactinomyces phylogeny.</title>
        <authorList>
            <person name="Dunlap C."/>
        </authorList>
    </citation>
    <scope>NUCLEOTIDE SEQUENCE [LARGE SCALE GENOMIC DNA]</scope>
    <source>
        <strain evidence="4 5">AMNI-1</strain>
    </source>
</reference>
<protein>
    <submittedName>
        <fullName evidence="4">N-acetylmuramoyl-L-alanine amidase CwlD</fullName>
        <ecNumber evidence="4">3.5.1.28</ecNumber>
    </submittedName>
</protein>
<dbReference type="SUPFAM" id="SSF53187">
    <property type="entry name" value="Zn-dependent exopeptidases"/>
    <property type="match status" value="1"/>
</dbReference>
<keyword evidence="5" id="KW-1185">Reference proteome</keyword>
<dbReference type="EMBL" id="JACEOL010000042">
    <property type="protein sequence ID" value="MBA4603209.1"/>
    <property type="molecule type" value="Genomic_DNA"/>
</dbReference>
<dbReference type="AlphaFoldDB" id="A0A7W1XTX1"/>
<dbReference type="SMART" id="SM00646">
    <property type="entry name" value="Ami_3"/>
    <property type="match status" value="1"/>
</dbReference>
<name>A0A7W1XTX1_9BACL</name>
<evidence type="ECO:0000313" key="5">
    <source>
        <dbReference type="Proteomes" id="UP000538292"/>
    </source>
</evidence>
<comment type="caution">
    <text evidence="4">The sequence shown here is derived from an EMBL/GenBank/DDBJ whole genome shotgun (WGS) entry which is preliminary data.</text>
</comment>
<feature type="domain" description="MurNAc-LAA" evidence="3">
    <location>
        <begin position="121"/>
        <end position="229"/>
    </location>
</feature>
<dbReference type="GO" id="GO:0008745">
    <property type="term" value="F:N-acetylmuramoyl-L-alanine amidase activity"/>
    <property type="evidence" value="ECO:0007669"/>
    <property type="project" value="UniProtKB-EC"/>
</dbReference>
<keyword evidence="1 4" id="KW-0378">Hydrolase</keyword>
<evidence type="ECO:0000259" key="3">
    <source>
        <dbReference type="SMART" id="SM00646"/>
    </source>
</evidence>
<gene>
    <name evidence="4" type="primary">cwlD</name>
    <name evidence="4" type="ORF">H2C83_12945</name>
</gene>
<dbReference type="CDD" id="cd02696">
    <property type="entry name" value="MurNAc-LAA"/>
    <property type="match status" value="1"/>
</dbReference>
<sequence>MGKWIKSRWAWISIGLIIMMGLVLFLFPPDHIVQTWGMPLSGKVIVLDPGHGGPDGGAVSQSGIQEKDIALQIVFYLRDYLQEAGALVYLTREKDQDLASPGKERLRSRKAEDLMRRIHFVKEKKADALISIHLNAIPSPLWSGAQTFYFPAKEENKRLAAFIQSELVRNLENTKRFAKQKGDVYILRTSPVPTALVEVGFLSHPGEAELLADTRYQKKIAASIFLGIIQYYTGKEAPPMVDE</sequence>
<dbReference type="NCBIfam" id="TIGR02883">
    <property type="entry name" value="spore_cwlD"/>
    <property type="match status" value="1"/>
</dbReference>
<dbReference type="GO" id="GO:0030288">
    <property type="term" value="C:outer membrane-bounded periplasmic space"/>
    <property type="evidence" value="ECO:0007669"/>
    <property type="project" value="TreeGrafter"/>
</dbReference>
<organism evidence="4 5">
    <name type="scientific">Thermoactinomyces mirandus</name>
    <dbReference type="NCBI Taxonomy" id="2756294"/>
    <lineage>
        <taxon>Bacteria</taxon>
        <taxon>Bacillati</taxon>
        <taxon>Bacillota</taxon>
        <taxon>Bacilli</taxon>
        <taxon>Bacillales</taxon>
        <taxon>Thermoactinomycetaceae</taxon>
        <taxon>Thermoactinomyces</taxon>
    </lineage>
</organism>
<dbReference type="InterPro" id="IPR002508">
    <property type="entry name" value="MurNAc-LAA_cat"/>
</dbReference>